<keyword evidence="5" id="KW-1185">Reference proteome</keyword>
<dbReference type="FunCoup" id="K4AK88">
    <property type="interactions" value="9"/>
</dbReference>
<dbReference type="SMART" id="SM00915">
    <property type="entry name" value="Jacalin"/>
    <property type="match status" value="1"/>
</dbReference>
<evidence type="ECO:0000259" key="3">
    <source>
        <dbReference type="PROSITE" id="PS51752"/>
    </source>
</evidence>
<dbReference type="eggNOG" id="ENOG502R49A">
    <property type="taxonomic scope" value="Eukaryota"/>
</dbReference>
<accession>K4AK88</accession>
<dbReference type="PANTHER" id="PTHR46506">
    <property type="entry name" value="OS05G0143600 PROTEIN"/>
    <property type="match status" value="1"/>
</dbReference>
<dbReference type="PROSITE" id="PS51752">
    <property type="entry name" value="JACALIN_LECTIN"/>
    <property type="match status" value="1"/>
</dbReference>
<dbReference type="Gramene" id="KQK88753">
    <property type="protein sequence ID" value="KQK88753"/>
    <property type="gene ID" value="SETIT_039311mg"/>
</dbReference>
<dbReference type="EMBL" id="AGNK02005568">
    <property type="status" value="NOT_ANNOTATED_CDS"/>
    <property type="molecule type" value="Genomic_DNA"/>
</dbReference>
<reference evidence="5" key="1">
    <citation type="journal article" date="2012" name="Nat. Biotechnol.">
        <title>Reference genome sequence of the model plant Setaria.</title>
        <authorList>
            <person name="Bennetzen J.L."/>
            <person name="Schmutz J."/>
            <person name="Wang H."/>
            <person name="Percifield R."/>
            <person name="Hawkins J."/>
            <person name="Pontaroli A.C."/>
            <person name="Estep M."/>
            <person name="Feng L."/>
            <person name="Vaughn J.N."/>
            <person name="Grimwood J."/>
            <person name="Jenkins J."/>
            <person name="Barry K."/>
            <person name="Lindquist E."/>
            <person name="Hellsten U."/>
            <person name="Deshpande S."/>
            <person name="Wang X."/>
            <person name="Wu X."/>
            <person name="Mitros T."/>
            <person name="Triplett J."/>
            <person name="Yang X."/>
            <person name="Ye C.Y."/>
            <person name="Mauro-Herrera M."/>
            <person name="Wang L."/>
            <person name="Li P."/>
            <person name="Sharma M."/>
            <person name="Sharma R."/>
            <person name="Ronald P.C."/>
            <person name="Panaud O."/>
            <person name="Kellogg E.A."/>
            <person name="Brutnell T.P."/>
            <person name="Doust A.N."/>
            <person name="Tuskan G.A."/>
            <person name="Rokhsar D."/>
            <person name="Devos K.M."/>
        </authorList>
    </citation>
    <scope>NUCLEOTIDE SEQUENCE [LARGE SCALE GENOMIC DNA]</scope>
    <source>
        <strain evidence="5">cv. Yugu1</strain>
    </source>
</reference>
<evidence type="ECO:0000256" key="1">
    <source>
        <dbReference type="ARBA" id="ARBA00022734"/>
    </source>
</evidence>
<feature type="domain" description="Jacalin-type lectin" evidence="3">
    <location>
        <begin position="4"/>
        <end position="145"/>
    </location>
</feature>
<protein>
    <recommendedName>
        <fullName evidence="3">Jacalin-type lectin domain-containing protein</fullName>
    </recommendedName>
</protein>
<dbReference type="STRING" id="4555.K4AK88"/>
<dbReference type="CDD" id="cd09612">
    <property type="entry name" value="Jacalin"/>
    <property type="match status" value="1"/>
</dbReference>
<dbReference type="OMA" id="YADYACI"/>
<dbReference type="GO" id="GO:0030246">
    <property type="term" value="F:carbohydrate binding"/>
    <property type="evidence" value="ECO:0007669"/>
    <property type="project" value="UniProtKB-KW"/>
</dbReference>
<dbReference type="HOGENOM" id="CLU_078923_3_2_1"/>
<dbReference type="SUPFAM" id="SSF51101">
    <property type="entry name" value="Mannose-binding lectins"/>
    <property type="match status" value="1"/>
</dbReference>
<proteinExistence type="predicted"/>
<dbReference type="Gene3D" id="2.100.10.30">
    <property type="entry name" value="Jacalin-like lectin domain"/>
    <property type="match status" value="1"/>
</dbReference>
<dbReference type="InterPro" id="IPR036404">
    <property type="entry name" value="Jacalin-like_lectin_dom_sf"/>
</dbReference>
<organism evidence="4 5">
    <name type="scientific">Setaria italica</name>
    <name type="common">Foxtail millet</name>
    <name type="synonym">Panicum italicum</name>
    <dbReference type="NCBI Taxonomy" id="4555"/>
    <lineage>
        <taxon>Eukaryota</taxon>
        <taxon>Viridiplantae</taxon>
        <taxon>Streptophyta</taxon>
        <taxon>Embryophyta</taxon>
        <taxon>Tracheophyta</taxon>
        <taxon>Spermatophyta</taxon>
        <taxon>Magnoliopsida</taxon>
        <taxon>Liliopsida</taxon>
        <taxon>Poales</taxon>
        <taxon>Poaceae</taxon>
        <taxon>PACMAD clade</taxon>
        <taxon>Panicoideae</taxon>
        <taxon>Panicodae</taxon>
        <taxon>Paniceae</taxon>
        <taxon>Cenchrinae</taxon>
        <taxon>Setaria</taxon>
    </lineage>
</organism>
<keyword evidence="1" id="KW-0430">Lectin</keyword>
<dbReference type="AlphaFoldDB" id="K4AK88"/>
<evidence type="ECO:0000256" key="2">
    <source>
        <dbReference type="SAM" id="MobiDB-lite"/>
    </source>
</evidence>
<evidence type="ECO:0000313" key="5">
    <source>
        <dbReference type="Proteomes" id="UP000004995"/>
    </source>
</evidence>
<dbReference type="InterPro" id="IPR033734">
    <property type="entry name" value="Jacalin-like_lectin_dom_plant"/>
</dbReference>
<dbReference type="EnsemblPlants" id="KQK88753">
    <property type="protein sequence ID" value="KQK88753"/>
    <property type="gene ID" value="SETIT_039311mg"/>
</dbReference>
<name>K4AK88_SETIT</name>
<reference evidence="4" key="2">
    <citation type="submission" date="2018-08" db="UniProtKB">
        <authorList>
            <consortium name="EnsemblPlants"/>
        </authorList>
    </citation>
    <scope>IDENTIFICATION</scope>
    <source>
        <strain evidence="4">Yugu1</strain>
    </source>
</reference>
<feature type="region of interest" description="Disordered" evidence="2">
    <location>
        <begin position="144"/>
        <end position="176"/>
    </location>
</feature>
<dbReference type="Proteomes" id="UP000004995">
    <property type="component" value="Unassembled WGS sequence"/>
</dbReference>
<dbReference type="InParanoid" id="K4AK88"/>
<dbReference type="InterPro" id="IPR001229">
    <property type="entry name" value="Jacalin-like_lectin_dom"/>
</dbReference>
<dbReference type="Pfam" id="PF01419">
    <property type="entry name" value="Jacalin"/>
    <property type="match status" value="1"/>
</dbReference>
<evidence type="ECO:0000313" key="4">
    <source>
        <dbReference type="EnsemblPlants" id="KQK88753"/>
    </source>
</evidence>
<sequence length="176" mass="18236">MEGLVKIGPWGGSGGDPRDDIVAAGVAPHRLQSVVIRCQGAVDAISFTYAGVDGAPRMVGPWGGSGGHMFGAGEFVKEISGTYGPFGGHTVVRSLTFVTNIGKHGPFGTPWQTPFSVPVQDGAHVVGFFGRSGSLLDAVGVYRSDKTSPPGSGLRVQATRQRGQGTRRRGQAMTPS</sequence>